<feature type="compositionally biased region" description="Polar residues" evidence="5">
    <location>
        <begin position="1"/>
        <end position="16"/>
    </location>
</feature>
<dbReference type="AlphaFoldDB" id="A0A314LBM6"/>
<name>A0A314LBM6_NICAT</name>
<dbReference type="EMBL" id="MJEQ01000162">
    <property type="protein sequence ID" value="OIT38903.1"/>
    <property type="molecule type" value="Genomic_DNA"/>
</dbReference>
<keyword evidence="8" id="KW-1185">Reference proteome</keyword>
<reference evidence="7" key="1">
    <citation type="submission" date="2016-11" db="EMBL/GenBank/DDBJ databases">
        <title>The genome of Nicotiana attenuata.</title>
        <authorList>
            <person name="Xu S."/>
            <person name="Brockmoeller T."/>
            <person name="Gaquerel E."/>
            <person name="Navarro A."/>
            <person name="Kuhl H."/>
            <person name="Gase K."/>
            <person name="Ling Z."/>
            <person name="Zhou W."/>
            <person name="Kreitzer C."/>
            <person name="Stanke M."/>
            <person name="Tang H."/>
            <person name="Lyons E."/>
            <person name="Pandey P."/>
            <person name="Pandey S.P."/>
            <person name="Timmermann B."/>
            <person name="Baldwin I.T."/>
        </authorList>
    </citation>
    <scope>NUCLEOTIDE SEQUENCE [LARGE SCALE GENOMIC DNA]</scope>
    <source>
        <strain evidence="7">UT</strain>
    </source>
</reference>
<dbReference type="PANTHER" id="PTHR34396">
    <property type="entry name" value="OS03G0264950 PROTEIN-RELATED"/>
    <property type="match status" value="1"/>
</dbReference>
<dbReference type="SUPFAM" id="SSF57667">
    <property type="entry name" value="beta-beta-alpha zinc fingers"/>
    <property type="match status" value="1"/>
</dbReference>
<evidence type="ECO:0000256" key="5">
    <source>
        <dbReference type="SAM" id="MobiDB-lite"/>
    </source>
</evidence>
<dbReference type="PANTHER" id="PTHR34396:SF25">
    <property type="entry name" value="BOUNDARY ELEMENT ASSOCIATED FACTOR"/>
    <property type="match status" value="1"/>
</dbReference>
<keyword evidence="1" id="KW-0479">Metal-binding</keyword>
<dbReference type="InterPro" id="IPR036236">
    <property type="entry name" value="Znf_C2H2_sf"/>
</dbReference>
<evidence type="ECO:0000256" key="4">
    <source>
        <dbReference type="PROSITE-ProRule" id="PRU00027"/>
    </source>
</evidence>
<dbReference type="PROSITE" id="PS50808">
    <property type="entry name" value="ZF_BED"/>
    <property type="match status" value="1"/>
</dbReference>
<dbReference type="InterPro" id="IPR003656">
    <property type="entry name" value="Znf_BED"/>
</dbReference>
<protein>
    <recommendedName>
        <fullName evidence="6">BED-type domain-containing protein</fullName>
    </recommendedName>
</protein>
<sequence>MASQNEENMPASSSNVIFLDDESHRPDEVVEMGKRRYSRAWNHFEQVKFNGVPYGVCKYCNRQYKNARNCGTKFMLDHMPKCPKRPRDIQNEGDTGGGYFDQDVSRKQLAYAIILYE</sequence>
<feature type="domain" description="BED-type" evidence="6">
    <location>
        <begin position="35"/>
        <end position="89"/>
    </location>
</feature>
<dbReference type="Gramene" id="OIT38903">
    <property type="protein sequence ID" value="OIT38903"/>
    <property type="gene ID" value="A4A49_56867"/>
</dbReference>
<dbReference type="GO" id="GO:0005634">
    <property type="term" value="C:nucleus"/>
    <property type="evidence" value="ECO:0007669"/>
    <property type="project" value="TreeGrafter"/>
</dbReference>
<dbReference type="GO" id="GO:0008270">
    <property type="term" value="F:zinc ion binding"/>
    <property type="evidence" value="ECO:0007669"/>
    <property type="project" value="UniProtKB-KW"/>
</dbReference>
<dbReference type="SMART" id="SM00614">
    <property type="entry name" value="ZnF_BED"/>
    <property type="match status" value="1"/>
</dbReference>
<evidence type="ECO:0000313" key="8">
    <source>
        <dbReference type="Proteomes" id="UP000187609"/>
    </source>
</evidence>
<evidence type="ECO:0000256" key="2">
    <source>
        <dbReference type="ARBA" id="ARBA00022771"/>
    </source>
</evidence>
<gene>
    <name evidence="7" type="ORF">A4A49_56867</name>
</gene>
<dbReference type="InterPro" id="IPR053031">
    <property type="entry name" value="Cuticle_assoc_protein"/>
</dbReference>
<evidence type="ECO:0000256" key="1">
    <source>
        <dbReference type="ARBA" id="ARBA00022723"/>
    </source>
</evidence>
<feature type="region of interest" description="Disordered" evidence="5">
    <location>
        <begin position="1"/>
        <end position="20"/>
    </location>
</feature>
<organism evidence="7 8">
    <name type="scientific">Nicotiana attenuata</name>
    <name type="common">Coyote tobacco</name>
    <dbReference type="NCBI Taxonomy" id="49451"/>
    <lineage>
        <taxon>Eukaryota</taxon>
        <taxon>Viridiplantae</taxon>
        <taxon>Streptophyta</taxon>
        <taxon>Embryophyta</taxon>
        <taxon>Tracheophyta</taxon>
        <taxon>Spermatophyta</taxon>
        <taxon>Magnoliopsida</taxon>
        <taxon>eudicotyledons</taxon>
        <taxon>Gunneridae</taxon>
        <taxon>Pentapetalae</taxon>
        <taxon>asterids</taxon>
        <taxon>lamiids</taxon>
        <taxon>Solanales</taxon>
        <taxon>Solanaceae</taxon>
        <taxon>Nicotianoideae</taxon>
        <taxon>Nicotianeae</taxon>
        <taxon>Nicotiana</taxon>
    </lineage>
</organism>
<comment type="caution">
    <text evidence="7">The sequence shown here is derived from an EMBL/GenBank/DDBJ whole genome shotgun (WGS) entry which is preliminary data.</text>
</comment>
<accession>A0A314LBM6</accession>
<keyword evidence="3" id="KW-0862">Zinc</keyword>
<proteinExistence type="predicted"/>
<evidence type="ECO:0000313" key="7">
    <source>
        <dbReference type="EMBL" id="OIT38903.1"/>
    </source>
</evidence>
<dbReference type="GO" id="GO:1990837">
    <property type="term" value="F:sequence-specific double-stranded DNA binding"/>
    <property type="evidence" value="ECO:0007669"/>
    <property type="project" value="TreeGrafter"/>
</dbReference>
<evidence type="ECO:0000259" key="6">
    <source>
        <dbReference type="PROSITE" id="PS50808"/>
    </source>
</evidence>
<dbReference type="GO" id="GO:0006357">
    <property type="term" value="P:regulation of transcription by RNA polymerase II"/>
    <property type="evidence" value="ECO:0007669"/>
    <property type="project" value="TreeGrafter"/>
</dbReference>
<keyword evidence="2 4" id="KW-0863">Zinc-finger</keyword>
<dbReference type="Proteomes" id="UP000187609">
    <property type="component" value="Unassembled WGS sequence"/>
</dbReference>
<feature type="non-terminal residue" evidence="7">
    <location>
        <position position="117"/>
    </location>
</feature>
<evidence type="ECO:0000256" key="3">
    <source>
        <dbReference type="ARBA" id="ARBA00022833"/>
    </source>
</evidence>